<dbReference type="EMBL" id="JAOL01000132">
    <property type="protein sequence ID" value="EUA88862.1"/>
    <property type="molecule type" value="Genomic_DNA"/>
</dbReference>
<evidence type="ECO:0000313" key="2">
    <source>
        <dbReference type="EMBL" id="EUA88862.1"/>
    </source>
</evidence>
<dbReference type="PANTHER" id="PTHR45527:SF1">
    <property type="entry name" value="FATTY ACID SYNTHASE"/>
    <property type="match status" value="1"/>
</dbReference>
<dbReference type="Pfam" id="PF00501">
    <property type="entry name" value="AMP-binding"/>
    <property type="match status" value="1"/>
</dbReference>
<feature type="domain" description="AMP-dependent synthetase/ligase" evidence="1">
    <location>
        <begin position="125"/>
        <end position="208"/>
    </location>
</feature>
<gene>
    <name evidence="2" type="ORF">I551_4649</name>
</gene>
<reference evidence="2 3" key="1">
    <citation type="submission" date="2014-01" db="EMBL/GenBank/DDBJ databases">
        <authorList>
            <person name="Dobos K."/>
            <person name="Lenaerts A."/>
            <person name="Ordway D."/>
            <person name="DeGroote M.A."/>
            <person name="Parker T."/>
            <person name="Sizemore C."/>
            <person name="Tallon L.J."/>
            <person name="Sadzewicz L.K."/>
            <person name="Sengamalay N."/>
            <person name="Fraser C.M."/>
            <person name="Hine E."/>
            <person name="Shefchek K.A."/>
            <person name="Das S.P."/>
            <person name="Tettelin H."/>
        </authorList>
    </citation>
    <scope>NUCLEOTIDE SEQUENCE [LARGE SCALE GENOMIC DNA]</scope>
    <source>
        <strain evidence="2 3">Harvey</strain>
    </source>
</reference>
<protein>
    <submittedName>
        <fullName evidence="2">AMP-binding enzyme family protein</fullName>
    </submittedName>
</protein>
<accession>A0ABN0QVT2</accession>
<dbReference type="InterPro" id="IPR000873">
    <property type="entry name" value="AMP-dep_synth/lig_dom"/>
</dbReference>
<dbReference type="PANTHER" id="PTHR45527">
    <property type="entry name" value="NONRIBOSOMAL PEPTIDE SYNTHETASE"/>
    <property type="match status" value="1"/>
</dbReference>
<name>A0ABN0QVT2_MYCUL</name>
<sequence>MCGPLSGIALNLLPPTAIPHFGDAPASLVHTNFGRGNRFGMFVMIEGQRLLLSTAGAGAPSSDFEGPALAQRLTGLLMVLAADPARRLSSIDLLDQLERRRIHTWGNHAALTCPAAPTQSIPELFAAHVAQRPDAVAVTAADVVLSYRQLDAASNRLASLLASHVIGRGDVVALLLPRSGRAIIAILAVLKVGAAYLPIDPDHPAPALPSCSTTPSRWLS</sequence>
<organism evidence="2 3">
    <name type="scientific">Mycobacterium ulcerans str. Harvey</name>
    <dbReference type="NCBI Taxonomy" id="1299332"/>
    <lineage>
        <taxon>Bacteria</taxon>
        <taxon>Bacillati</taxon>
        <taxon>Actinomycetota</taxon>
        <taxon>Actinomycetes</taxon>
        <taxon>Mycobacteriales</taxon>
        <taxon>Mycobacteriaceae</taxon>
        <taxon>Mycobacterium</taxon>
        <taxon>Mycobacterium ulcerans group</taxon>
    </lineage>
</organism>
<evidence type="ECO:0000313" key="3">
    <source>
        <dbReference type="Proteomes" id="UP000020681"/>
    </source>
</evidence>
<dbReference type="Proteomes" id="UP000020681">
    <property type="component" value="Unassembled WGS sequence"/>
</dbReference>
<evidence type="ECO:0000259" key="1">
    <source>
        <dbReference type="Pfam" id="PF00501"/>
    </source>
</evidence>
<keyword evidence="3" id="KW-1185">Reference proteome</keyword>
<dbReference type="SUPFAM" id="SSF56801">
    <property type="entry name" value="Acetyl-CoA synthetase-like"/>
    <property type="match status" value="1"/>
</dbReference>
<dbReference type="InterPro" id="IPR042099">
    <property type="entry name" value="ANL_N_sf"/>
</dbReference>
<comment type="caution">
    <text evidence="2">The sequence shown here is derived from an EMBL/GenBank/DDBJ whole genome shotgun (WGS) entry which is preliminary data.</text>
</comment>
<proteinExistence type="predicted"/>
<dbReference type="Gene3D" id="3.40.50.12780">
    <property type="entry name" value="N-terminal domain of ligase-like"/>
    <property type="match status" value="1"/>
</dbReference>